<comment type="catalytic activity">
    <reaction evidence="1">
        <text>ATP + protein L-histidine = ADP + protein N-phospho-L-histidine.</text>
        <dbReference type="EC" id="2.7.13.3"/>
    </reaction>
</comment>
<proteinExistence type="predicted"/>
<dbReference type="PRINTS" id="PR00344">
    <property type="entry name" value="BCTRLSENSOR"/>
</dbReference>
<dbReference type="Gene3D" id="3.30.565.10">
    <property type="entry name" value="Histidine kinase-like ATPase, C-terminal domain"/>
    <property type="match status" value="1"/>
</dbReference>
<dbReference type="RefSeq" id="WP_154148958.1">
    <property type="nucleotide sequence ID" value="NZ_SZWE01000001.1"/>
</dbReference>
<dbReference type="SMART" id="SM00387">
    <property type="entry name" value="HATPase_c"/>
    <property type="match status" value="1"/>
</dbReference>
<keyword evidence="7 15" id="KW-0812">Transmembrane</keyword>
<evidence type="ECO:0000256" key="14">
    <source>
        <dbReference type="SAM" id="Coils"/>
    </source>
</evidence>
<dbReference type="PROSITE" id="PS50109">
    <property type="entry name" value="HIS_KIN"/>
    <property type="match status" value="1"/>
</dbReference>
<evidence type="ECO:0000256" key="9">
    <source>
        <dbReference type="ARBA" id="ARBA00022777"/>
    </source>
</evidence>
<dbReference type="OrthoDB" id="7568856at2"/>
<dbReference type="InterPro" id="IPR003594">
    <property type="entry name" value="HATPase_dom"/>
</dbReference>
<reference evidence="17 18" key="1">
    <citation type="submission" date="2019-05" db="EMBL/GenBank/DDBJ databases">
        <title>Roseovarius bejariae sp. nov., a moderately halophylic bacterium isolated from a saline soil in Rambla Salada (Murcia).</title>
        <authorList>
            <person name="Castro D.J."/>
            <person name="Gomez-Altuve A."/>
            <person name="Reina J.C."/>
            <person name="Rodriguez M."/>
            <person name="Sampedro I."/>
            <person name="Llamas I."/>
            <person name="Martinez-Checa F."/>
        </authorList>
    </citation>
    <scope>NUCLEOTIDE SEQUENCE [LARGE SCALE GENOMIC DNA]</scope>
    <source>
        <strain evidence="17 18">A21</strain>
    </source>
</reference>
<keyword evidence="4" id="KW-1003">Cell membrane</keyword>
<dbReference type="InterPro" id="IPR029151">
    <property type="entry name" value="Sensor-like_sf"/>
</dbReference>
<evidence type="ECO:0000313" key="17">
    <source>
        <dbReference type="EMBL" id="MRU14482.1"/>
    </source>
</evidence>
<keyword evidence="12" id="KW-0902">Two-component regulatory system</keyword>
<evidence type="ECO:0000256" key="2">
    <source>
        <dbReference type="ARBA" id="ARBA00004651"/>
    </source>
</evidence>
<feature type="domain" description="Histidine kinase" evidence="16">
    <location>
        <begin position="377"/>
        <end position="584"/>
    </location>
</feature>
<dbReference type="Gene3D" id="3.30.450.20">
    <property type="entry name" value="PAS domain"/>
    <property type="match status" value="2"/>
</dbReference>
<dbReference type="InterPro" id="IPR036097">
    <property type="entry name" value="HisK_dim/P_sf"/>
</dbReference>
<evidence type="ECO:0000256" key="1">
    <source>
        <dbReference type="ARBA" id="ARBA00000085"/>
    </source>
</evidence>
<evidence type="ECO:0000256" key="4">
    <source>
        <dbReference type="ARBA" id="ARBA00022475"/>
    </source>
</evidence>
<dbReference type="GO" id="GO:0005524">
    <property type="term" value="F:ATP binding"/>
    <property type="evidence" value="ECO:0007669"/>
    <property type="project" value="UniProtKB-KW"/>
</dbReference>
<dbReference type="GO" id="GO:0000155">
    <property type="term" value="F:phosphorelay sensor kinase activity"/>
    <property type="evidence" value="ECO:0007669"/>
    <property type="project" value="InterPro"/>
</dbReference>
<evidence type="ECO:0000256" key="12">
    <source>
        <dbReference type="ARBA" id="ARBA00023012"/>
    </source>
</evidence>
<dbReference type="AlphaFoldDB" id="A0A844CIH6"/>
<dbReference type="InterPro" id="IPR017055">
    <property type="entry name" value="Sig_transdc_His_kinase_DctB"/>
</dbReference>
<organism evidence="17 18">
    <name type="scientific">Roseovarius bejariae</name>
    <dbReference type="NCBI Taxonomy" id="2576383"/>
    <lineage>
        <taxon>Bacteria</taxon>
        <taxon>Pseudomonadati</taxon>
        <taxon>Pseudomonadota</taxon>
        <taxon>Alphaproteobacteria</taxon>
        <taxon>Rhodobacterales</taxon>
        <taxon>Roseobacteraceae</taxon>
        <taxon>Roseovarius</taxon>
    </lineage>
</organism>
<dbReference type="InterPro" id="IPR036890">
    <property type="entry name" value="HATPase_C_sf"/>
</dbReference>
<evidence type="ECO:0000256" key="7">
    <source>
        <dbReference type="ARBA" id="ARBA00022692"/>
    </source>
</evidence>
<dbReference type="SUPFAM" id="SSF103190">
    <property type="entry name" value="Sensory domain-like"/>
    <property type="match status" value="1"/>
</dbReference>
<evidence type="ECO:0000256" key="15">
    <source>
        <dbReference type="SAM" id="Phobius"/>
    </source>
</evidence>
<dbReference type="InterPro" id="IPR033479">
    <property type="entry name" value="dCache_1"/>
</dbReference>
<sequence>MTAQTPPPHRRPPRLRSRLGTVLMLAFVAALSSAAWIASYKYFVSEEVQRAEARLSLYRSTVLAELERFEHLTQVLSVDPFVIRALDAAATPALNARLADFAAAAGLDAIFLMRPGGTTIAASNAGLPNSFVGENYGFRPYFQQALTGARGTFYGIGATTGLPGYFIADPVRDETGTVIGVVALKISLGTFEQSWRDAGEQVFLANRQDVVLLASDADWRYRSLDPLTQAERDQIAKARQFPGQSLDPLNWSASPEKARARIDGAERLHRVSDDLPHGWRLHYLASDDRAVTRASLASGAVIGLAAIALLFALYQRGQRLGAALRRSEEEEEALRRANAALAREIEDRRRAERRLEETREELGRASRLAALGQLSASVTHELGQPIAAMRNHLAAAEMTGRDSGLAGIIGGLVERMEGITRQLKFFARSDGEVFEDIDLRDCVTAVLDLMSPSLAAGEVEVAYDPPHTPMMARGAKLRIEQVLTNLMRNALDAMDETQAAVLSIRMGQDDTSVWVEVADTGHGLGDATLSELREPFVTTRESGQGMGLGLAISSGILEDHGGRLEARNRADGGAVFRMVLPLPEARISKREVAAQ</sequence>
<evidence type="ECO:0000256" key="10">
    <source>
        <dbReference type="ARBA" id="ARBA00022840"/>
    </source>
</evidence>
<dbReference type="InterPro" id="IPR004358">
    <property type="entry name" value="Sig_transdc_His_kin-like_C"/>
</dbReference>
<dbReference type="Gene3D" id="1.10.287.130">
    <property type="match status" value="1"/>
</dbReference>
<protein>
    <recommendedName>
        <fullName evidence="3">histidine kinase</fullName>
        <ecNumber evidence="3">2.7.13.3</ecNumber>
    </recommendedName>
</protein>
<keyword evidence="11 15" id="KW-1133">Transmembrane helix</keyword>
<evidence type="ECO:0000313" key="18">
    <source>
        <dbReference type="Proteomes" id="UP000564704"/>
    </source>
</evidence>
<dbReference type="InterPro" id="IPR003661">
    <property type="entry name" value="HisK_dim/P_dom"/>
</dbReference>
<comment type="subcellular location">
    <subcellularLocation>
        <location evidence="2">Cell membrane</location>
        <topology evidence="2">Multi-pass membrane protein</topology>
    </subcellularLocation>
</comment>
<keyword evidence="14" id="KW-0175">Coiled coil</keyword>
<dbReference type="SMART" id="SM00388">
    <property type="entry name" value="HisKA"/>
    <property type="match status" value="1"/>
</dbReference>
<keyword evidence="9 17" id="KW-0418">Kinase</keyword>
<dbReference type="Proteomes" id="UP000564704">
    <property type="component" value="Unassembled WGS sequence"/>
</dbReference>
<evidence type="ECO:0000259" key="16">
    <source>
        <dbReference type="PROSITE" id="PS50109"/>
    </source>
</evidence>
<dbReference type="GO" id="GO:0005886">
    <property type="term" value="C:plasma membrane"/>
    <property type="evidence" value="ECO:0007669"/>
    <property type="project" value="UniProtKB-SubCell"/>
</dbReference>
<evidence type="ECO:0000256" key="5">
    <source>
        <dbReference type="ARBA" id="ARBA00022553"/>
    </source>
</evidence>
<gene>
    <name evidence="17" type="ORF">FDP25_03455</name>
</gene>
<dbReference type="CDD" id="cd12914">
    <property type="entry name" value="PDC1_DGC_like"/>
    <property type="match status" value="1"/>
</dbReference>
<evidence type="ECO:0000256" key="3">
    <source>
        <dbReference type="ARBA" id="ARBA00012438"/>
    </source>
</evidence>
<keyword evidence="13 15" id="KW-0472">Membrane</keyword>
<keyword evidence="8" id="KW-0547">Nucleotide-binding</keyword>
<feature type="transmembrane region" description="Helical" evidence="15">
    <location>
        <begin position="294"/>
        <end position="314"/>
    </location>
</feature>
<feature type="coiled-coil region" evidence="14">
    <location>
        <begin position="320"/>
        <end position="368"/>
    </location>
</feature>
<keyword evidence="10" id="KW-0067">ATP-binding</keyword>
<dbReference type="EC" id="2.7.13.3" evidence="3"/>
<dbReference type="EMBL" id="SZWE01000001">
    <property type="protein sequence ID" value="MRU14482.1"/>
    <property type="molecule type" value="Genomic_DNA"/>
</dbReference>
<evidence type="ECO:0000256" key="13">
    <source>
        <dbReference type="ARBA" id="ARBA00023136"/>
    </source>
</evidence>
<accession>A0A844CIH6</accession>
<keyword evidence="5" id="KW-0597">Phosphoprotein</keyword>
<evidence type="ECO:0000256" key="8">
    <source>
        <dbReference type="ARBA" id="ARBA00022741"/>
    </source>
</evidence>
<dbReference type="Pfam" id="PF02518">
    <property type="entry name" value="HATPase_c"/>
    <property type="match status" value="1"/>
</dbReference>
<dbReference type="PANTHER" id="PTHR43065">
    <property type="entry name" value="SENSOR HISTIDINE KINASE"/>
    <property type="match status" value="1"/>
</dbReference>
<dbReference type="PIRSF" id="PIRSF036431">
    <property type="entry name" value="STHK_DctB"/>
    <property type="match status" value="1"/>
</dbReference>
<dbReference type="Gene3D" id="6.10.250.3020">
    <property type="match status" value="1"/>
</dbReference>
<dbReference type="CDD" id="cd00082">
    <property type="entry name" value="HisKA"/>
    <property type="match status" value="1"/>
</dbReference>
<dbReference type="Pfam" id="PF02743">
    <property type="entry name" value="dCache_1"/>
    <property type="match status" value="1"/>
</dbReference>
<dbReference type="SUPFAM" id="SSF47384">
    <property type="entry name" value="Homodimeric domain of signal transducing histidine kinase"/>
    <property type="match status" value="1"/>
</dbReference>
<evidence type="ECO:0000256" key="6">
    <source>
        <dbReference type="ARBA" id="ARBA00022679"/>
    </source>
</evidence>
<name>A0A844CIH6_9RHOB</name>
<dbReference type="InterPro" id="IPR005467">
    <property type="entry name" value="His_kinase_dom"/>
</dbReference>
<comment type="caution">
    <text evidence="17">The sequence shown here is derived from an EMBL/GenBank/DDBJ whole genome shotgun (WGS) entry which is preliminary data.</text>
</comment>
<keyword evidence="18" id="KW-1185">Reference proteome</keyword>
<keyword evidence="6" id="KW-0808">Transferase</keyword>
<dbReference type="SUPFAM" id="SSF55874">
    <property type="entry name" value="ATPase domain of HSP90 chaperone/DNA topoisomerase II/histidine kinase"/>
    <property type="match status" value="1"/>
</dbReference>
<evidence type="ECO:0000256" key="11">
    <source>
        <dbReference type="ARBA" id="ARBA00022989"/>
    </source>
</evidence>
<dbReference type="PANTHER" id="PTHR43065:SF46">
    <property type="entry name" value="C4-DICARBOXYLATE TRANSPORT SENSOR PROTEIN DCTB"/>
    <property type="match status" value="1"/>
</dbReference>